<name>A0A9P6NG13_9BASI</name>
<protein>
    <recommendedName>
        <fullName evidence="7">TRAM domain-containing protein</fullName>
    </recommendedName>
</protein>
<feature type="compositionally biased region" description="Basic residues" evidence="6">
    <location>
        <begin position="74"/>
        <end position="85"/>
    </location>
</feature>
<feature type="binding site" evidence="4">
    <location>
        <position position="497"/>
    </location>
    <ligand>
        <name>S-adenosyl-L-methionine</name>
        <dbReference type="ChEBI" id="CHEBI:59789"/>
    </ligand>
</feature>
<comment type="similarity">
    <text evidence="4">Belongs to the class I-like SAM-binding methyltransferase superfamily. RNA M5U methyltransferase family.</text>
</comment>
<sequence length="568" mass="62771">MSSNVRPHSPSAVDSCSKRVCIQAPAESAPVLVTEGGPAGLHAPETPTGVAPGPKEIQHQPNNDRVKACPTLRKNSKGRKRKQKKPISSGDQSIEHSIRELLGDEKYEELLEKETNWKASGWELERGNVIEMKIVDIGSFGDGLAVAPNQNWVVVVPFTVPGDVVQAKIYRHESLHSYADLVSVISPGDWRDDSLVKCKYFGKCSGCQYQMLSYSKQLELKQVVVEKAFKHFSGLDPAILPPVEPTLPSPSQYEYRTKLTPHFELPRNIKLANKAFTKKFVEQDIGNGDLSIGFAEKGRKRVLDIEECPIATRVINDKLIEERSRVQSTIQNFKRGATLLFRDSIVPLTTATGVVSCGDNVATPSEETNAHVCITDHKQIVHEKVLSSHFEQNAGSFFQNNSSILDPFMNYIVSLLTPSKSDSYLVDAYCGSGLFSICLAQHFTKATGIELSADSIRWAKHNAILNKVDNASFMVGQAEAIFKGLDFPPSQTTVIIDPPRKGCDDQFIQQLLSFKPQSILYVSCNVHTQARDVGLLAQVYQVKRIRGADFFPQSHHCESIVALNLIGS</sequence>
<dbReference type="InterPro" id="IPR029063">
    <property type="entry name" value="SAM-dependent_MTases_sf"/>
</dbReference>
<feature type="region of interest" description="Disordered" evidence="6">
    <location>
        <begin position="32"/>
        <end position="95"/>
    </location>
</feature>
<feature type="compositionally biased region" description="Basic and acidic residues" evidence="6">
    <location>
        <begin position="56"/>
        <end position="67"/>
    </location>
</feature>
<feature type="active site" description="Nucleophile" evidence="4">
    <location>
        <position position="524"/>
    </location>
</feature>
<dbReference type="InterPro" id="IPR002792">
    <property type="entry name" value="TRAM_dom"/>
</dbReference>
<dbReference type="OrthoDB" id="10250660at2759"/>
<dbReference type="Proteomes" id="UP000886653">
    <property type="component" value="Unassembled WGS sequence"/>
</dbReference>
<dbReference type="PROSITE" id="PS51622">
    <property type="entry name" value="SAM_MT_RNA_M5U_2"/>
    <property type="match status" value="1"/>
</dbReference>
<dbReference type="InterPro" id="IPR012340">
    <property type="entry name" value="NA-bd_OB-fold"/>
</dbReference>
<evidence type="ECO:0000313" key="9">
    <source>
        <dbReference type="Proteomes" id="UP000886653"/>
    </source>
</evidence>
<dbReference type="CDD" id="cd02440">
    <property type="entry name" value="AdoMet_MTases"/>
    <property type="match status" value="1"/>
</dbReference>
<feature type="binding site" evidence="4">
    <location>
        <position position="450"/>
    </location>
    <ligand>
        <name>S-adenosyl-L-methionine</name>
        <dbReference type="ChEBI" id="CHEBI:59789"/>
    </ligand>
</feature>
<dbReference type="InterPro" id="IPR025795">
    <property type="entry name" value="tRNA_(uracil-5-)_MeTrfase"/>
</dbReference>
<keyword evidence="3 4" id="KW-0949">S-adenosyl-L-methionine</keyword>
<dbReference type="Gene3D" id="2.40.50.140">
    <property type="entry name" value="Nucleic acid-binding proteins"/>
    <property type="match status" value="1"/>
</dbReference>
<feature type="active site" evidence="5">
    <location>
        <position position="524"/>
    </location>
</feature>
<evidence type="ECO:0000259" key="7">
    <source>
        <dbReference type="PROSITE" id="PS50926"/>
    </source>
</evidence>
<dbReference type="InterPro" id="IPR010280">
    <property type="entry name" value="U5_MeTrfase_fam"/>
</dbReference>
<dbReference type="GO" id="GO:0030697">
    <property type="term" value="F:tRNA (uracil(54)-C5)-methyltransferase activity, S-adenosyl methionine-dependent"/>
    <property type="evidence" value="ECO:0007669"/>
    <property type="project" value="InterPro"/>
</dbReference>
<evidence type="ECO:0000313" key="8">
    <source>
        <dbReference type="EMBL" id="KAG0145303.1"/>
    </source>
</evidence>
<keyword evidence="9" id="KW-1185">Reference proteome</keyword>
<feature type="domain" description="TRAM" evidence="7">
    <location>
        <begin position="123"/>
        <end position="183"/>
    </location>
</feature>
<keyword evidence="2 4" id="KW-0808">Transferase</keyword>
<dbReference type="FunFam" id="2.40.50.140:FF:000201">
    <property type="entry name" value="TRM2p tRNA methyltransferase"/>
    <property type="match status" value="1"/>
</dbReference>
<reference evidence="8" key="1">
    <citation type="submission" date="2013-11" db="EMBL/GenBank/DDBJ databases">
        <title>Genome sequence of the fusiform rust pathogen reveals effectors for host alternation and coevolution with pine.</title>
        <authorList>
            <consortium name="DOE Joint Genome Institute"/>
            <person name="Smith K."/>
            <person name="Pendleton A."/>
            <person name="Kubisiak T."/>
            <person name="Anderson C."/>
            <person name="Salamov A."/>
            <person name="Aerts A."/>
            <person name="Riley R."/>
            <person name="Clum A."/>
            <person name="Lindquist E."/>
            <person name="Ence D."/>
            <person name="Campbell M."/>
            <person name="Kronenberg Z."/>
            <person name="Feau N."/>
            <person name="Dhillon B."/>
            <person name="Hamelin R."/>
            <person name="Burleigh J."/>
            <person name="Smith J."/>
            <person name="Yandell M."/>
            <person name="Nelson C."/>
            <person name="Grigoriev I."/>
            <person name="Davis J."/>
        </authorList>
    </citation>
    <scope>NUCLEOTIDE SEQUENCE</scope>
    <source>
        <strain evidence="8">G11</strain>
    </source>
</reference>
<evidence type="ECO:0000256" key="5">
    <source>
        <dbReference type="PROSITE-ProRule" id="PRU10015"/>
    </source>
</evidence>
<dbReference type="PANTHER" id="PTHR11061:SF30">
    <property type="entry name" value="TRNA (URACIL(54)-C(5))-METHYLTRANSFERASE"/>
    <property type="match status" value="1"/>
</dbReference>
<organism evidence="8 9">
    <name type="scientific">Cronartium quercuum f. sp. fusiforme G11</name>
    <dbReference type="NCBI Taxonomy" id="708437"/>
    <lineage>
        <taxon>Eukaryota</taxon>
        <taxon>Fungi</taxon>
        <taxon>Dikarya</taxon>
        <taxon>Basidiomycota</taxon>
        <taxon>Pucciniomycotina</taxon>
        <taxon>Pucciniomycetes</taxon>
        <taxon>Pucciniales</taxon>
        <taxon>Coleosporiaceae</taxon>
        <taxon>Cronartium</taxon>
    </lineage>
</organism>
<dbReference type="PROSITE" id="PS51687">
    <property type="entry name" value="SAM_MT_RNA_M5U"/>
    <property type="match status" value="1"/>
</dbReference>
<feature type="binding site" evidence="4">
    <location>
        <position position="399"/>
    </location>
    <ligand>
        <name>S-adenosyl-L-methionine</name>
        <dbReference type="ChEBI" id="CHEBI:59789"/>
    </ligand>
</feature>
<feature type="binding site" evidence="4">
    <location>
        <position position="429"/>
    </location>
    <ligand>
        <name>S-adenosyl-L-methionine</name>
        <dbReference type="ChEBI" id="CHEBI:59789"/>
    </ligand>
</feature>
<accession>A0A9P6NG13</accession>
<gene>
    <name evidence="8" type="ORF">CROQUDRAFT_46003</name>
</gene>
<dbReference type="SUPFAM" id="SSF53335">
    <property type="entry name" value="S-adenosyl-L-methionine-dependent methyltransferases"/>
    <property type="match status" value="1"/>
</dbReference>
<dbReference type="PROSITE" id="PS50926">
    <property type="entry name" value="TRAM"/>
    <property type="match status" value="1"/>
</dbReference>
<comment type="caution">
    <text evidence="8">The sequence shown here is derived from an EMBL/GenBank/DDBJ whole genome shotgun (WGS) entry which is preliminary data.</text>
</comment>
<dbReference type="AlphaFoldDB" id="A0A9P6NG13"/>
<proteinExistence type="inferred from homology"/>
<dbReference type="PROSITE" id="PS01230">
    <property type="entry name" value="TRMA_1"/>
    <property type="match status" value="1"/>
</dbReference>
<evidence type="ECO:0000256" key="2">
    <source>
        <dbReference type="ARBA" id="ARBA00022679"/>
    </source>
</evidence>
<dbReference type="GO" id="GO:0032259">
    <property type="term" value="P:methylation"/>
    <property type="evidence" value="ECO:0007669"/>
    <property type="project" value="UniProtKB-KW"/>
</dbReference>
<dbReference type="SUPFAM" id="SSF50249">
    <property type="entry name" value="Nucleic acid-binding proteins"/>
    <property type="match status" value="1"/>
</dbReference>
<dbReference type="Gene3D" id="3.40.50.150">
    <property type="entry name" value="Vaccinia Virus protein VP39"/>
    <property type="match status" value="1"/>
</dbReference>
<dbReference type="PANTHER" id="PTHR11061">
    <property type="entry name" value="RNA M5U METHYLTRANSFERASE"/>
    <property type="match status" value="1"/>
</dbReference>
<dbReference type="InterPro" id="IPR030390">
    <property type="entry name" value="MeTrfase_TrmA_AS"/>
</dbReference>
<dbReference type="EMBL" id="MU167279">
    <property type="protein sequence ID" value="KAG0145303.1"/>
    <property type="molecule type" value="Genomic_DNA"/>
</dbReference>
<evidence type="ECO:0000256" key="1">
    <source>
        <dbReference type="ARBA" id="ARBA00022603"/>
    </source>
</evidence>
<evidence type="ECO:0000256" key="6">
    <source>
        <dbReference type="SAM" id="MobiDB-lite"/>
    </source>
</evidence>
<dbReference type="GO" id="GO:0008033">
    <property type="term" value="P:tRNA processing"/>
    <property type="evidence" value="ECO:0007669"/>
    <property type="project" value="InterPro"/>
</dbReference>
<evidence type="ECO:0000256" key="4">
    <source>
        <dbReference type="PROSITE-ProRule" id="PRU01024"/>
    </source>
</evidence>
<evidence type="ECO:0000256" key="3">
    <source>
        <dbReference type="ARBA" id="ARBA00022691"/>
    </source>
</evidence>
<keyword evidence="1 4" id="KW-0489">Methyltransferase</keyword>
<dbReference type="Pfam" id="PF05958">
    <property type="entry name" value="tRNA_U5-meth_tr"/>
    <property type="match status" value="1"/>
</dbReference>